<dbReference type="AlphaFoldDB" id="A0A3A8MTD7"/>
<keyword evidence="2" id="KW-1185">Reference proteome</keyword>
<evidence type="ECO:0000313" key="1">
    <source>
        <dbReference type="EMBL" id="RKH35316.1"/>
    </source>
</evidence>
<accession>A0A3A8MTD7</accession>
<protein>
    <submittedName>
        <fullName evidence="1">Uncharacterized protein</fullName>
    </submittedName>
</protein>
<dbReference type="RefSeq" id="WP_120629397.1">
    <property type="nucleotide sequence ID" value="NZ_RAWG01000324.1"/>
</dbReference>
<organism evidence="1 2">
    <name type="scientific">Corallococcus sicarius</name>
    <dbReference type="NCBI Taxonomy" id="2316726"/>
    <lineage>
        <taxon>Bacteria</taxon>
        <taxon>Pseudomonadati</taxon>
        <taxon>Myxococcota</taxon>
        <taxon>Myxococcia</taxon>
        <taxon>Myxococcales</taxon>
        <taxon>Cystobacterineae</taxon>
        <taxon>Myxococcaceae</taxon>
        <taxon>Corallococcus</taxon>
    </lineage>
</organism>
<gene>
    <name evidence="1" type="ORF">D7X12_34145</name>
</gene>
<comment type="caution">
    <text evidence="1">The sequence shown here is derived from an EMBL/GenBank/DDBJ whole genome shotgun (WGS) entry which is preliminary data.</text>
</comment>
<reference evidence="2" key="1">
    <citation type="submission" date="2018-09" db="EMBL/GenBank/DDBJ databases">
        <authorList>
            <person name="Livingstone P.G."/>
            <person name="Whitworth D.E."/>
        </authorList>
    </citation>
    <scope>NUCLEOTIDE SEQUENCE [LARGE SCALE GENOMIC DNA]</scope>
    <source>
        <strain evidence="2">CA040B</strain>
    </source>
</reference>
<name>A0A3A8MTD7_9BACT</name>
<dbReference type="Proteomes" id="UP000273405">
    <property type="component" value="Unassembled WGS sequence"/>
</dbReference>
<dbReference type="EMBL" id="RAWG01000324">
    <property type="protein sequence ID" value="RKH35316.1"/>
    <property type="molecule type" value="Genomic_DNA"/>
</dbReference>
<dbReference type="OrthoDB" id="5521052at2"/>
<proteinExistence type="predicted"/>
<sequence>MSPPVTPLLELFHRIADPPSATARLFVTDHALEDRVRFRNVAFPEAEAAFRAHGGHTTPALWDGTRLHQGAEAVVARLLAVVNLGRDDS</sequence>
<evidence type="ECO:0000313" key="2">
    <source>
        <dbReference type="Proteomes" id="UP000273405"/>
    </source>
</evidence>